<protein>
    <recommendedName>
        <fullName evidence="2">DUF7136 domain-containing protein</fullName>
    </recommendedName>
</protein>
<gene>
    <name evidence="3" type="ORF">B0H64DRAFT_471050</name>
</gene>
<feature type="signal peptide" evidence="1">
    <location>
        <begin position="1"/>
        <end position="21"/>
    </location>
</feature>
<keyword evidence="4" id="KW-1185">Reference proteome</keyword>
<evidence type="ECO:0000313" key="3">
    <source>
        <dbReference type="EMBL" id="KAK3301072.1"/>
    </source>
</evidence>
<feature type="domain" description="DUF7136" evidence="2">
    <location>
        <begin position="20"/>
        <end position="223"/>
    </location>
</feature>
<reference evidence="3" key="1">
    <citation type="journal article" date="2023" name="Mol. Phylogenet. Evol.">
        <title>Genome-scale phylogeny and comparative genomics of the fungal order Sordariales.</title>
        <authorList>
            <person name="Hensen N."/>
            <person name="Bonometti L."/>
            <person name="Westerberg I."/>
            <person name="Brannstrom I.O."/>
            <person name="Guillou S."/>
            <person name="Cros-Aarteil S."/>
            <person name="Calhoun S."/>
            <person name="Haridas S."/>
            <person name="Kuo A."/>
            <person name="Mondo S."/>
            <person name="Pangilinan J."/>
            <person name="Riley R."/>
            <person name="LaButti K."/>
            <person name="Andreopoulos B."/>
            <person name="Lipzen A."/>
            <person name="Chen C."/>
            <person name="Yan M."/>
            <person name="Daum C."/>
            <person name="Ng V."/>
            <person name="Clum A."/>
            <person name="Steindorff A."/>
            <person name="Ohm R.A."/>
            <person name="Martin F."/>
            <person name="Silar P."/>
            <person name="Natvig D.O."/>
            <person name="Lalanne C."/>
            <person name="Gautier V."/>
            <person name="Ament-Velasquez S.L."/>
            <person name="Kruys A."/>
            <person name="Hutchinson M.I."/>
            <person name="Powell A.J."/>
            <person name="Barry K."/>
            <person name="Miller A.N."/>
            <person name="Grigoriev I.V."/>
            <person name="Debuchy R."/>
            <person name="Gladieux P."/>
            <person name="Hiltunen Thoren M."/>
            <person name="Johannesson H."/>
        </authorList>
    </citation>
    <scope>NUCLEOTIDE SEQUENCE</scope>
    <source>
        <strain evidence="3">CBS 168.71</strain>
    </source>
</reference>
<accession>A0AAE0HQY4</accession>
<sequence length="253" mass="27306">MRPSLWATAALLLAASECTEVLEIDIVHPRNATYIAAEVFPIAFRMQNFIWLSDADLDGLSIFWGIMPYGNDGHTPGGIHYDSGTIRAANDSSILVATTNVTEWIGRSQRNDRYMLQWSLSHDSCGKKRRLTRGNLMFDIATEQEAITYEPGELHMVMDVPACPEFAVAIEYGIDATESQCLFGKVVENTEGNPCLRELNRNVYSSILSHASSLAAPTSTTSATSTSSSAGVGPARTVQTALAAACLLGGLAL</sequence>
<dbReference type="Proteomes" id="UP001278766">
    <property type="component" value="Unassembled WGS sequence"/>
</dbReference>
<dbReference type="GeneID" id="87844805"/>
<reference evidence="3" key="2">
    <citation type="submission" date="2023-06" db="EMBL/GenBank/DDBJ databases">
        <authorList>
            <consortium name="Lawrence Berkeley National Laboratory"/>
            <person name="Haridas S."/>
            <person name="Hensen N."/>
            <person name="Bonometti L."/>
            <person name="Westerberg I."/>
            <person name="Brannstrom I.O."/>
            <person name="Guillou S."/>
            <person name="Cros-Aarteil S."/>
            <person name="Calhoun S."/>
            <person name="Kuo A."/>
            <person name="Mondo S."/>
            <person name="Pangilinan J."/>
            <person name="Riley R."/>
            <person name="Labutti K."/>
            <person name="Andreopoulos B."/>
            <person name="Lipzen A."/>
            <person name="Chen C."/>
            <person name="Yanf M."/>
            <person name="Daum C."/>
            <person name="Ng V."/>
            <person name="Clum A."/>
            <person name="Steindorff A."/>
            <person name="Ohm R."/>
            <person name="Martin F."/>
            <person name="Silar P."/>
            <person name="Natvig D."/>
            <person name="Lalanne C."/>
            <person name="Gautier V."/>
            <person name="Ament-Velasquez S.L."/>
            <person name="Kruys A."/>
            <person name="Hutchinson M.I."/>
            <person name="Powell A.J."/>
            <person name="Barry K."/>
            <person name="Miller A.N."/>
            <person name="Grigoriev I.V."/>
            <person name="Debuchy R."/>
            <person name="Gladieux P."/>
            <person name="Thoren M.H."/>
            <person name="Johannesson H."/>
        </authorList>
    </citation>
    <scope>NUCLEOTIDE SEQUENCE</scope>
    <source>
        <strain evidence="3">CBS 168.71</strain>
    </source>
</reference>
<feature type="chain" id="PRO_5042178554" description="DUF7136 domain-containing protein" evidence="1">
    <location>
        <begin position="22"/>
        <end position="253"/>
    </location>
</feature>
<organism evidence="3 4">
    <name type="scientific">Chaetomium fimeti</name>
    <dbReference type="NCBI Taxonomy" id="1854472"/>
    <lineage>
        <taxon>Eukaryota</taxon>
        <taxon>Fungi</taxon>
        <taxon>Dikarya</taxon>
        <taxon>Ascomycota</taxon>
        <taxon>Pezizomycotina</taxon>
        <taxon>Sordariomycetes</taxon>
        <taxon>Sordariomycetidae</taxon>
        <taxon>Sordariales</taxon>
        <taxon>Chaetomiaceae</taxon>
        <taxon>Chaetomium</taxon>
    </lineage>
</organism>
<evidence type="ECO:0000259" key="2">
    <source>
        <dbReference type="Pfam" id="PF23584"/>
    </source>
</evidence>
<evidence type="ECO:0000313" key="4">
    <source>
        <dbReference type="Proteomes" id="UP001278766"/>
    </source>
</evidence>
<comment type="caution">
    <text evidence="3">The sequence shown here is derived from an EMBL/GenBank/DDBJ whole genome shotgun (WGS) entry which is preliminary data.</text>
</comment>
<evidence type="ECO:0000256" key="1">
    <source>
        <dbReference type="SAM" id="SignalP"/>
    </source>
</evidence>
<dbReference type="RefSeq" id="XP_062664586.1">
    <property type="nucleotide sequence ID" value="XM_062807857.1"/>
</dbReference>
<dbReference type="EMBL" id="JAUEPN010000001">
    <property type="protein sequence ID" value="KAK3301072.1"/>
    <property type="molecule type" value="Genomic_DNA"/>
</dbReference>
<dbReference type="AlphaFoldDB" id="A0AAE0HQY4"/>
<keyword evidence="1" id="KW-0732">Signal</keyword>
<name>A0AAE0HQY4_9PEZI</name>
<proteinExistence type="predicted"/>
<dbReference type="InterPro" id="IPR055560">
    <property type="entry name" value="DUF7136"/>
</dbReference>
<dbReference type="Pfam" id="PF23584">
    <property type="entry name" value="DUF7136"/>
    <property type="match status" value="1"/>
</dbReference>